<keyword evidence="4" id="KW-0342">GTP-binding</keyword>
<evidence type="ECO:0000256" key="1">
    <source>
        <dbReference type="ARBA" id="ARBA00009625"/>
    </source>
</evidence>
<sequence>MTWNSDNMANLDNPHEEINRLLDGNIRALSKLITLVESDPQILASVYPEIKDAVGRNHIVGITGPPGAGKSTLSSALVSIIRDTGRTVAILACDPSSPFTGGAVLGDRVRMQSHYADPGVFIRSISSRGSGGGLSASTYGITTLLDAFGFDMVLLETVGVGQTELDVMKISDTVIVVLVPESGDSIQTMKAGLMEIADIFVVNKSDRVGADRMVKDVRGALQLSENHAVSLPPVLKTRADAGDGVPELLFEIDRMHSDRESHDRLDSHKSRKRLEALRTTTLLQIESILDTNLDEENSGANFEVIKLKKDVELGRIDPISASRTLVDLIKNLE</sequence>
<keyword evidence="3" id="KW-0378">Hydrolase</keyword>
<dbReference type="SUPFAM" id="SSF52540">
    <property type="entry name" value="P-loop containing nucleoside triphosphate hydrolases"/>
    <property type="match status" value="1"/>
</dbReference>
<organism evidence="7">
    <name type="scientific">marine metagenome</name>
    <dbReference type="NCBI Taxonomy" id="408172"/>
    <lineage>
        <taxon>unclassified sequences</taxon>
        <taxon>metagenomes</taxon>
        <taxon>ecological metagenomes</taxon>
    </lineage>
</organism>
<dbReference type="Gene3D" id="3.40.50.300">
    <property type="entry name" value="P-loop containing nucleotide triphosphate hydrolases"/>
    <property type="match status" value="1"/>
</dbReference>
<comment type="similarity">
    <text evidence="1">Belongs to the SIMIBI class G3E GTPase family. ArgK/MeaB subfamily.</text>
</comment>
<evidence type="ECO:0000256" key="3">
    <source>
        <dbReference type="ARBA" id="ARBA00022801"/>
    </source>
</evidence>
<proteinExistence type="inferred from homology"/>
<feature type="domain" description="AAA+ ATPase" evidence="6">
    <location>
        <begin position="56"/>
        <end position="317"/>
    </location>
</feature>
<protein>
    <recommendedName>
        <fullName evidence="6">AAA+ ATPase domain-containing protein</fullName>
    </recommendedName>
</protein>
<evidence type="ECO:0000259" key="6">
    <source>
        <dbReference type="SMART" id="SM00382"/>
    </source>
</evidence>
<dbReference type="InterPro" id="IPR003593">
    <property type="entry name" value="AAA+_ATPase"/>
</dbReference>
<dbReference type="InterPro" id="IPR052040">
    <property type="entry name" value="GTPase/Isobutyryl-CoA_mutase"/>
</dbReference>
<dbReference type="InterPro" id="IPR005129">
    <property type="entry name" value="GTPase_ArgK"/>
</dbReference>
<dbReference type="InterPro" id="IPR027417">
    <property type="entry name" value="P-loop_NTPase"/>
</dbReference>
<dbReference type="Pfam" id="PF03308">
    <property type="entry name" value="MeaB"/>
    <property type="match status" value="1"/>
</dbReference>
<dbReference type="NCBIfam" id="TIGR00750">
    <property type="entry name" value="lao"/>
    <property type="match status" value="1"/>
</dbReference>
<name>A0A381VUW1_9ZZZZ</name>
<keyword evidence="2" id="KW-0547">Nucleotide-binding</keyword>
<evidence type="ECO:0000256" key="4">
    <source>
        <dbReference type="ARBA" id="ARBA00023134"/>
    </source>
</evidence>
<dbReference type="SMART" id="SM00382">
    <property type="entry name" value="AAA"/>
    <property type="match status" value="1"/>
</dbReference>
<dbReference type="GO" id="GO:0003924">
    <property type="term" value="F:GTPase activity"/>
    <property type="evidence" value="ECO:0007669"/>
    <property type="project" value="InterPro"/>
</dbReference>
<keyword evidence="5" id="KW-0143">Chaperone</keyword>
<dbReference type="PANTHER" id="PTHR43087:SF1">
    <property type="entry name" value="LAO_AO TRANSPORT SYSTEM ATPASE"/>
    <property type="match status" value="1"/>
</dbReference>
<dbReference type="PANTHER" id="PTHR43087">
    <property type="entry name" value="LYSINE/ARGININE/ORNITHINE TRANSPORT SYSTEM KINASE"/>
    <property type="match status" value="1"/>
</dbReference>
<evidence type="ECO:0000313" key="7">
    <source>
        <dbReference type="EMBL" id="SVA43558.1"/>
    </source>
</evidence>
<dbReference type="AlphaFoldDB" id="A0A381VUW1"/>
<reference evidence="7" key="1">
    <citation type="submission" date="2018-05" db="EMBL/GenBank/DDBJ databases">
        <authorList>
            <person name="Lanie J.A."/>
            <person name="Ng W.-L."/>
            <person name="Kazmierczak K.M."/>
            <person name="Andrzejewski T.M."/>
            <person name="Davidsen T.M."/>
            <person name="Wayne K.J."/>
            <person name="Tettelin H."/>
            <person name="Glass J.I."/>
            <person name="Rusch D."/>
            <person name="Podicherti R."/>
            <person name="Tsui H.-C.T."/>
            <person name="Winkler M.E."/>
        </authorList>
    </citation>
    <scope>NUCLEOTIDE SEQUENCE</scope>
</reference>
<evidence type="ECO:0000256" key="5">
    <source>
        <dbReference type="ARBA" id="ARBA00023186"/>
    </source>
</evidence>
<accession>A0A381VUW1</accession>
<dbReference type="GO" id="GO:0005525">
    <property type="term" value="F:GTP binding"/>
    <property type="evidence" value="ECO:0007669"/>
    <property type="project" value="UniProtKB-KW"/>
</dbReference>
<evidence type="ECO:0000256" key="2">
    <source>
        <dbReference type="ARBA" id="ARBA00022741"/>
    </source>
</evidence>
<dbReference type="EMBL" id="UINC01009727">
    <property type="protein sequence ID" value="SVA43558.1"/>
    <property type="molecule type" value="Genomic_DNA"/>
</dbReference>
<gene>
    <name evidence="7" type="ORF">METZ01_LOCUS96412</name>
</gene>